<keyword evidence="2" id="KW-0812">Transmembrane</keyword>
<evidence type="ECO:0000313" key="4">
    <source>
        <dbReference type="Proteomes" id="UP000247118"/>
    </source>
</evidence>
<dbReference type="GO" id="GO:0005886">
    <property type="term" value="C:plasma membrane"/>
    <property type="evidence" value="ECO:0007669"/>
    <property type="project" value="TreeGrafter"/>
</dbReference>
<dbReference type="RefSeq" id="WP_004022699.1">
    <property type="nucleotide sequence ID" value="NZ_CABEIC010000002.1"/>
</dbReference>
<dbReference type="EMBL" id="CP029604">
    <property type="protein sequence ID" value="AWO83220.1"/>
    <property type="molecule type" value="Genomic_DNA"/>
</dbReference>
<dbReference type="PANTHER" id="PTHR32309:SF13">
    <property type="entry name" value="FERRIC ENTEROBACTIN TRANSPORT PROTEIN FEPE"/>
    <property type="match status" value="1"/>
</dbReference>
<keyword evidence="2" id="KW-0472">Membrane</keyword>
<proteinExistence type="predicted"/>
<feature type="compositionally biased region" description="Gly residues" evidence="1">
    <location>
        <begin position="319"/>
        <end position="330"/>
    </location>
</feature>
<dbReference type="GO" id="GO:0004713">
    <property type="term" value="F:protein tyrosine kinase activity"/>
    <property type="evidence" value="ECO:0007669"/>
    <property type="project" value="TreeGrafter"/>
</dbReference>
<dbReference type="AlphaFoldDB" id="A0AAD0K7W2"/>
<evidence type="ECO:0000256" key="2">
    <source>
        <dbReference type="SAM" id="Phobius"/>
    </source>
</evidence>
<dbReference type="Proteomes" id="UP000247118">
    <property type="component" value="Chromosome"/>
</dbReference>
<sequence length="330" mass="34407">MKVLNIVAAKWMLVVAFTLIGLIAAIGYSLLQPQTYVATVRTYIATGTSDMLEAYQGNQAARASIQTFAVLATDPTVAQRAIARSGVDISLPQFISEISVSVPPQTVILDVSVQNSTSADAERLSTALAQELVGTVTALQEPASGGPGALRLVVVDPNTQGAVRQQLIDPVLLGIGAIGGALAGSLIALLLHRRRGGVSDVEQSDRIPDGPTTGDIEVTINRPSSAMRSQHVPVEQSTAANHRAPLVEHPTNAPGARPPLVTQAPSLSPLVEQATSEAGSQPPLVEQATSEARSRVETTPRNASYTARHTLSRHSATRHGGGFVGPGRAI</sequence>
<evidence type="ECO:0000313" key="3">
    <source>
        <dbReference type="EMBL" id="AWO83220.1"/>
    </source>
</evidence>
<gene>
    <name evidence="3" type="ORF">DLJ61_06430</name>
</gene>
<accession>A0AAD0K7W2</accession>
<dbReference type="PANTHER" id="PTHR32309">
    <property type="entry name" value="TYROSINE-PROTEIN KINASE"/>
    <property type="match status" value="1"/>
</dbReference>
<dbReference type="GeneID" id="32687382"/>
<keyword evidence="2" id="KW-1133">Transmembrane helix</keyword>
<name>A0AAD0K7W2_9ACTN</name>
<evidence type="ECO:0000256" key="1">
    <source>
        <dbReference type="SAM" id="MobiDB-lite"/>
    </source>
</evidence>
<dbReference type="KEGG" id="gta:BCM27_06375"/>
<feature type="transmembrane region" description="Helical" evidence="2">
    <location>
        <begin position="12"/>
        <end position="31"/>
    </location>
</feature>
<protein>
    <submittedName>
        <fullName evidence="3">Capsular biosynthesis protein</fullName>
    </submittedName>
</protein>
<feature type="region of interest" description="Disordered" evidence="1">
    <location>
        <begin position="271"/>
        <end position="330"/>
    </location>
</feature>
<feature type="compositionally biased region" description="Polar residues" evidence="1">
    <location>
        <begin position="299"/>
        <end position="309"/>
    </location>
</feature>
<organism evidence="3 4">
    <name type="scientific">Gordonia terrae</name>
    <dbReference type="NCBI Taxonomy" id="2055"/>
    <lineage>
        <taxon>Bacteria</taxon>
        <taxon>Bacillati</taxon>
        <taxon>Actinomycetota</taxon>
        <taxon>Actinomycetes</taxon>
        <taxon>Mycobacteriales</taxon>
        <taxon>Gordoniaceae</taxon>
        <taxon>Gordonia</taxon>
    </lineage>
</organism>
<reference evidence="3 4" key="1">
    <citation type="submission" date="2018-05" db="EMBL/GenBank/DDBJ databases">
        <title>Complete genome sequence of Gordonia terrae NRRL B-16283.</title>
        <authorList>
            <person name="Garlena R.A."/>
            <person name="Russell D.A."/>
            <person name="Hatfull G.F."/>
        </authorList>
    </citation>
    <scope>NUCLEOTIDE SEQUENCE [LARGE SCALE GENOMIC DNA]</scope>
    <source>
        <strain evidence="3 4">NRRL B-16283</strain>
    </source>
</reference>
<dbReference type="InterPro" id="IPR050445">
    <property type="entry name" value="Bact_polysacc_biosynth/exp"/>
</dbReference>